<evidence type="ECO:0000256" key="3">
    <source>
        <dbReference type="ARBA" id="ARBA00022989"/>
    </source>
</evidence>
<comment type="subcellular location">
    <subcellularLocation>
        <location evidence="1">Membrane</location>
        <topology evidence="1">Multi-pass membrane protein</topology>
    </subcellularLocation>
</comment>
<evidence type="ECO:0000313" key="7">
    <source>
        <dbReference type="Proteomes" id="UP000016562"/>
    </source>
</evidence>
<organism evidence="6 7">
    <name type="scientific">Vibrio ezurae NBRC 102218</name>
    <dbReference type="NCBI Taxonomy" id="1219080"/>
    <lineage>
        <taxon>Bacteria</taxon>
        <taxon>Pseudomonadati</taxon>
        <taxon>Pseudomonadota</taxon>
        <taxon>Gammaproteobacteria</taxon>
        <taxon>Vibrionales</taxon>
        <taxon>Vibrionaceae</taxon>
        <taxon>Vibrio</taxon>
    </lineage>
</organism>
<keyword evidence="7" id="KW-1185">Reference proteome</keyword>
<feature type="transmembrane region" description="Helical" evidence="5">
    <location>
        <begin position="149"/>
        <end position="169"/>
    </location>
</feature>
<keyword evidence="2 5" id="KW-0812">Transmembrane</keyword>
<evidence type="ECO:0000256" key="2">
    <source>
        <dbReference type="ARBA" id="ARBA00022692"/>
    </source>
</evidence>
<evidence type="ECO:0000313" key="6">
    <source>
        <dbReference type="EMBL" id="GAD81250.1"/>
    </source>
</evidence>
<dbReference type="RefSeq" id="WP_021714947.1">
    <property type="nucleotide sequence ID" value="NZ_BATM01000054.1"/>
</dbReference>
<dbReference type="STRING" id="1219080.VEZ01S_54_00010"/>
<evidence type="ECO:0000256" key="4">
    <source>
        <dbReference type="ARBA" id="ARBA00023136"/>
    </source>
</evidence>
<gene>
    <name evidence="6" type="ORF">VEZ01S_54_00010</name>
</gene>
<dbReference type="GO" id="GO:0016020">
    <property type="term" value="C:membrane"/>
    <property type="evidence" value="ECO:0007669"/>
    <property type="project" value="UniProtKB-SubCell"/>
</dbReference>
<feature type="transmembrane region" description="Helical" evidence="5">
    <location>
        <begin position="6"/>
        <end position="22"/>
    </location>
</feature>
<evidence type="ECO:0008006" key="8">
    <source>
        <dbReference type="Google" id="ProtNLM"/>
    </source>
</evidence>
<dbReference type="InterPro" id="IPR007300">
    <property type="entry name" value="CidB/LrgB"/>
</dbReference>
<feature type="transmembrane region" description="Helical" evidence="5">
    <location>
        <begin position="206"/>
        <end position="228"/>
    </location>
</feature>
<comment type="caution">
    <text evidence="6">The sequence shown here is derived from an EMBL/GenBank/DDBJ whole genome shotgun (WGS) entry which is preliminary data.</text>
</comment>
<evidence type="ECO:0000256" key="5">
    <source>
        <dbReference type="SAM" id="Phobius"/>
    </source>
</evidence>
<name>U3B5P5_9VIBR</name>
<keyword evidence="3 5" id="KW-1133">Transmembrane helix</keyword>
<dbReference type="Proteomes" id="UP000016562">
    <property type="component" value="Unassembled WGS sequence"/>
</dbReference>
<evidence type="ECO:0000256" key="1">
    <source>
        <dbReference type="ARBA" id="ARBA00004141"/>
    </source>
</evidence>
<dbReference type="eggNOG" id="COG1346">
    <property type="taxonomic scope" value="Bacteria"/>
</dbReference>
<feature type="transmembrane region" description="Helical" evidence="5">
    <location>
        <begin position="62"/>
        <end position="80"/>
    </location>
</feature>
<proteinExistence type="predicted"/>
<feature type="transmembrane region" description="Helical" evidence="5">
    <location>
        <begin position="92"/>
        <end position="112"/>
    </location>
</feature>
<keyword evidence="4 5" id="KW-0472">Membrane</keyword>
<dbReference type="EMBL" id="BATM01000054">
    <property type="protein sequence ID" value="GAD81250.1"/>
    <property type="molecule type" value="Genomic_DNA"/>
</dbReference>
<accession>U3B5P5</accession>
<sequence length="229" mass="24381">MHIHTYIAIFCLLFTLAGYYSTKAMHGRFKKVWLIPLVSVPVLIVAMLLISGISYTDYIQESHWLVWMLGPATVAFAIPVYENKKIIRNHWLSITTGVVVAVIAALVSTILLSKAMHLSDLLQKSLAVRSITTPFAVVASKEIGGKPDLTAIFVVMTGIVGIVVGETMLGLFKVRSRHGKGAGLGASAHGSGTAIAYGIHSKAGTIASLIMLFSGVATVLIAPALTLVI</sequence>
<dbReference type="PANTHER" id="PTHR30249:SF16">
    <property type="entry name" value="INNER MEMBRANE PROTEIN"/>
    <property type="match status" value="1"/>
</dbReference>
<feature type="transmembrane region" description="Helical" evidence="5">
    <location>
        <begin position="34"/>
        <end position="56"/>
    </location>
</feature>
<reference evidence="6 7" key="1">
    <citation type="submission" date="2013-09" db="EMBL/GenBank/DDBJ databases">
        <title>Whole genome shotgun sequence of Vibrio ezurae NBRC 102218.</title>
        <authorList>
            <person name="Yoshida I."/>
            <person name="Hosoyama A."/>
            <person name="Numata M."/>
            <person name="Hashimoto M."/>
            <person name="Hosoyama Y."/>
            <person name="Tsuchikane K."/>
            <person name="Noguchi M."/>
            <person name="Hirakata S."/>
            <person name="Ichikawa N."/>
            <person name="Ohji S."/>
            <person name="Yamazoe A."/>
            <person name="Fujita N."/>
        </authorList>
    </citation>
    <scope>NUCLEOTIDE SEQUENCE [LARGE SCALE GENOMIC DNA]</scope>
    <source>
        <strain evidence="6 7">NBRC 102218</strain>
    </source>
</reference>
<dbReference type="Pfam" id="PF04172">
    <property type="entry name" value="LrgB"/>
    <property type="match status" value="1"/>
</dbReference>
<dbReference type="PANTHER" id="PTHR30249">
    <property type="entry name" value="PUTATIVE SEROTONIN TRANSPORTER"/>
    <property type="match status" value="1"/>
</dbReference>
<dbReference type="AlphaFoldDB" id="U3B5P5"/>
<protein>
    <recommendedName>
        <fullName evidence="8">LrgB family protein</fullName>
    </recommendedName>
</protein>